<comment type="similarity">
    <text evidence="5 12">In the C-terminal section; belongs to the HTP reductase family.</text>
</comment>
<dbReference type="GO" id="GO:0009231">
    <property type="term" value="P:riboflavin biosynthetic process"/>
    <property type="evidence" value="ECO:0007669"/>
    <property type="project" value="UniProtKB-UniPathway"/>
</dbReference>
<evidence type="ECO:0000256" key="11">
    <source>
        <dbReference type="ARBA" id="ARBA00023268"/>
    </source>
</evidence>
<feature type="binding site" evidence="14">
    <location>
        <position position="294"/>
    </location>
    <ligand>
        <name>substrate</name>
    </ligand>
</feature>
<dbReference type="GO" id="GO:0050661">
    <property type="term" value="F:NADP binding"/>
    <property type="evidence" value="ECO:0007669"/>
    <property type="project" value="InterPro"/>
</dbReference>
<feature type="binding site" evidence="15">
    <location>
        <position position="76"/>
    </location>
    <ligand>
        <name>Zn(2+)</name>
        <dbReference type="ChEBI" id="CHEBI:29105"/>
        <note>catalytic</note>
    </ligand>
</feature>
<feature type="binding site" evidence="15">
    <location>
        <position position="85"/>
    </location>
    <ligand>
        <name>Zn(2+)</name>
        <dbReference type="ChEBI" id="CHEBI:29105"/>
        <note>catalytic</note>
    </ligand>
</feature>
<dbReference type="Gene3D" id="3.40.140.10">
    <property type="entry name" value="Cytidine Deaminase, domain 2"/>
    <property type="match status" value="1"/>
</dbReference>
<dbReference type="Pfam" id="PF01872">
    <property type="entry name" value="RibD_C"/>
    <property type="match status" value="1"/>
</dbReference>
<dbReference type="SUPFAM" id="SSF53927">
    <property type="entry name" value="Cytidine deaminase-like"/>
    <property type="match status" value="1"/>
</dbReference>
<keyword evidence="6 12" id="KW-0686">Riboflavin biosynthesis</keyword>
<evidence type="ECO:0000259" key="16">
    <source>
        <dbReference type="PROSITE" id="PS51747"/>
    </source>
</evidence>
<dbReference type="Proteomes" id="UP000219327">
    <property type="component" value="Unassembled WGS sequence"/>
</dbReference>
<accession>A0A2A5WUU1</accession>
<dbReference type="InterPro" id="IPR002125">
    <property type="entry name" value="CMP_dCMP_dom"/>
</dbReference>
<comment type="pathway">
    <text evidence="2 12">Cofactor biosynthesis; riboflavin biosynthesis; 5-amino-6-(D-ribitylamino)uracil from GTP: step 2/4.</text>
</comment>
<dbReference type="PANTHER" id="PTHR38011:SF7">
    <property type="entry name" value="2,5-DIAMINO-6-RIBOSYLAMINO-4(3H)-PYRIMIDINONE 5'-PHOSPHATE REDUCTASE"/>
    <property type="match status" value="1"/>
</dbReference>
<comment type="caution">
    <text evidence="17">The sequence shown here is derived from an EMBL/GenBank/DDBJ whole genome shotgun (WGS) entry which is preliminary data.</text>
</comment>
<dbReference type="InterPro" id="IPR024072">
    <property type="entry name" value="DHFR-like_dom_sf"/>
</dbReference>
<reference evidence="17 18" key="1">
    <citation type="submission" date="2017-08" db="EMBL/GenBank/DDBJ databases">
        <title>Fine stratification of microbial communities through a metagenomic profile of the photic zone.</title>
        <authorList>
            <person name="Haro-Moreno J.M."/>
            <person name="Lopez-Perez M."/>
            <person name="De La Torre J."/>
            <person name="Picazo A."/>
            <person name="Camacho A."/>
            <person name="Rodriguez-Valera F."/>
        </authorList>
    </citation>
    <scope>NUCLEOTIDE SEQUENCE [LARGE SCALE GENOMIC DNA]</scope>
    <source>
        <strain evidence="17">MED-G24</strain>
    </source>
</reference>
<keyword evidence="10 12" id="KW-0560">Oxidoreductase</keyword>
<dbReference type="EC" id="3.5.4.26" evidence="12"/>
<evidence type="ECO:0000256" key="9">
    <source>
        <dbReference type="ARBA" id="ARBA00022857"/>
    </source>
</evidence>
<evidence type="ECO:0000256" key="3">
    <source>
        <dbReference type="ARBA" id="ARBA00004910"/>
    </source>
</evidence>
<sequence length="365" mass="39066">MHEHEHFMARALRCAEQGMFTAHPNPRVGAVVVRDGRIIGEGYHLRTGGPHAEVEALTSVSGDVSGTSVYCTMEPCSFEGRTPSCAQMLIDRGIKQLIYGMEDPHPKNRGLGFSMLRTAGVEVMGPVLEASARQLNPGHIKRYETGMPYVRLKLAASLDGRTALASGESQWITGDEARRDVQALRARSGAILTGVGTVNADNPSLTVRAEQLDSPHGVISADVSRSIAVVDSAGSLNRTSALCQNPSLIHYCGVPARIASHGQSVVAPLSGRRIDLSWVLSDLASRDCHEVLAECGPTLAGALIDGNLVDELVLYVAPKLIGQDGRPLLHLGKIDSMQTVAQWTTADVRQVGQDLRVTLRPPNGH</sequence>
<dbReference type="PROSITE" id="PS51747">
    <property type="entry name" value="CYT_DCMP_DEAMINASES_2"/>
    <property type="match status" value="1"/>
</dbReference>
<dbReference type="InterPro" id="IPR004794">
    <property type="entry name" value="Eubact_RibD"/>
</dbReference>
<dbReference type="GO" id="GO:0008835">
    <property type="term" value="F:diaminohydroxyphosphoribosylaminopyrimidine deaminase activity"/>
    <property type="evidence" value="ECO:0007669"/>
    <property type="project" value="UniProtKB-EC"/>
</dbReference>
<dbReference type="PROSITE" id="PS00903">
    <property type="entry name" value="CYT_DCMP_DEAMINASES_1"/>
    <property type="match status" value="1"/>
</dbReference>
<dbReference type="InterPro" id="IPR016193">
    <property type="entry name" value="Cytidine_deaminase-like"/>
</dbReference>
<comment type="similarity">
    <text evidence="4 12">In the N-terminal section; belongs to the cytidine and deoxycytidylate deaminase family.</text>
</comment>
<dbReference type="GO" id="GO:0008270">
    <property type="term" value="F:zinc ion binding"/>
    <property type="evidence" value="ECO:0007669"/>
    <property type="project" value="InterPro"/>
</dbReference>
<feature type="binding site" evidence="14">
    <location>
        <begin position="296"/>
        <end position="302"/>
    </location>
    <ligand>
        <name>NADP(+)</name>
        <dbReference type="ChEBI" id="CHEBI:58349"/>
    </ligand>
</feature>
<comment type="pathway">
    <text evidence="3 12">Cofactor biosynthesis; riboflavin biosynthesis; 5-amino-6-(D-ribitylamino)uracil from GTP: step 3/4.</text>
</comment>
<feature type="domain" description="CMP/dCMP-type deaminase" evidence="16">
    <location>
        <begin position="2"/>
        <end position="116"/>
    </location>
</feature>
<dbReference type="GO" id="GO:0008703">
    <property type="term" value="F:5-amino-6-(5-phosphoribosylamino)uracil reductase activity"/>
    <property type="evidence" value="ECO:0007669"/>
    <property type="project" value="UniProtKB-EC"/>
</dbReference>
<dbReference type="PIRSF" id="PIRSF006769">
    <property type="entry name" value="RibD"/>
    <property type="match status" value="1"/>
</dbReference>
<organism evidence="17 18">
    <name type="scientific">OM182 bacterium MED-G24</name>
    <dbReference type="NCBI Taxonomy" id="1986255"/>
    <lineage>
        <taxon>Bacteria</taxon>
        <taxon>Pseudomonadati</taxon>
        <taxon>Pseudomonadota</taxon>
        <taxon>Gammaproteobacteria</taxon>
        <taxon>OMG group</taxon>
        <taxon>OM182 clade</taxon>
    </lineage>
</organism>
<feature type="binding site" evidence="14">
    <location>
        <position position="208"/>
    </location>
    <ligand>
        <name>substrate</name>
    </ligand>
</feature>
<feature type="binding site" evidence="14">
    <location>
        <position position="185"/>
    </location>
    <ligand>
        <name>substrate</name>
    </ligand>
</feature>
<dbReference type="NCBIfam" id="TIGR00326">
    <property type="entry name" value="eubact_ribD"/>
    <property type="match status" value="1"/>
</dbReference>
<comment type="cofactor">
    <cofactor evidence="12 15">
        <name>Zn(2+)</name>
        <dbReference type="ChEBI" id="CHEBI:29105"/>
    </cofactor>
    <text evidence="12 15">Binds 1 zinc ion.</text>
</comment>
<proteinExistence type="inferred from homology"/>
<dbReference type="InterPro" id="IPR011549">
    <property type="entry name" value="RibD_C"/>
</dbReference>
<dbReference type="SUPFAM" id="SSF53597">
    <property type="entry name" value="Dihydrofolate reductase-like"/>
    <property type="match status" value="1"/>
</dbReference>
<dbReference type="PANTHER" id="PTHR38011">
    <property type="entry name" value="DIHYDROFOLATE REDUCTASE FAMILY PROTEIN (AFU_ORTHOLOGUE AFUA_8G06820)"/>
    <property type="match status" value="1"/>
</dbReference>
<evidence type="ECO:0000256" key="15">
    <source>
        <dbReference type="PIRSR" id="PIRSR006769-3"/>
    </source>
</evidence>
<feature type="binding site" evidence="14">
    <location>
        <position position="201"/>
    </location>
    <ligand>
        <name>NADP(+)</name>
        <dbReference type="ChEBI" id="CHEBI:58349"/>
    </ligand>
</feature>
<feature type="binding site" evidence="14">
    <location>
        <position position="205"/>
    </location>
    <ligand>
        <name>substrate</name>
    </ligand>
</feature>
<dbReference type="AlphaFoldDB" id="A0A2A5WUU1"/>
<evidence type="ECO:0000256" key="5">
    <source>
        <dbReference type="ARBA" id="ARBA00007417"/>
    </source>
</evidence>
<comment type="catalytic activity">
    <reaction evidence="12">
        <text>5-amino-6-(5-phospho-D-ribitylamino)uracil + NADP(+) = 5-amino-6-(5-phospho-D-ribosylamino)uracil + NADPH + H(+)</text>
        <dbReference type="Rhea" id="RHEA:17845"/>
        <dbReference type="ChEBI" id="CHEBI:15378"/>
        <dbReference type="ChEBI" id="CHEBI:57783"/>
        <dbReference type="ChEBI" id="CHEBI:58349"/>
        <dbReference type="ChEBI" id="CHEBI:58421"/>
        <dbReference type="ChEBI" id="CHEBI:58453"/>
        <dbReference type="EC" id="1.1.1.193"/>
    </reaction>
</comment>
<feature type="binding site" evidence="14">
    <location>
        <position position="232"/>
    </location>
    <ligand>
        <name>NADP(+)</name>
        <dbReference type="ChEBI" id="CHEBI:58349"/>
    </ligand>
</feature>
<evidence type="ECO:0000256" key="13">
    <source>
        <dbReference type="PIRSR" id="PIRSR006769-1"/>
    </source>
</evidence>
<evidence type="ECO:0000256" key="6">
    <source>
        <dbReference type="ARBA" id="ARBA00022619"/>
    </source>
</evidence>
<dbReference type="EC" id="1.1.1.193" evidence="12"/>
<feature type="binding site" evidence="14">
    <location>
        <position position="171"/>
    </location>
    <ligand>
        <name>NADP(+)</name>
        <dbReference type="ChEBI" id="CHEBI:58349"/>
    </ligand>
</feature>
<dbReference type="UniPathway" id="UPA00275">
    <property type="reaction ID" value="UER00401"/>
</dbReference>
<evidence type="ECO:0000313" key="17">
    <source>
        <dbReference type="EMBL" id="PDH40305.1"/>
    </source>
</evidence>
<dbReference type="InterPro" id="IPR016192">
    <property type="entry name" value="APOBEC/CMP_deaminase_Zn-bd"/>
</dbReference>
<comment type="function">
    <text evidence="1 12">Converts 2,5-diamino-6-(ribosylamino)-4(3h)-pyrimidinone 5'-phosphate into 5-amino-6-(ribosylamino)-2,4(1h,3h)-pyrimidinedione 5'-phosphate.</text>
</comment>
<evidence type="ECO:0000256" key="12">
    <source>
        <dbReference type="PIRNR" id="PIRNR006769"/>
    </source>
</evidence>
<keyword evidence="12" id="KW-0378">Hydrolase</keyword>
<evidence type="ECO:0000256" key="8">
    <source>
        <dbReference type="ARBA" id="ARBA00022833"/>
    </source>
</evidence>
<feature type="binding site" evidence="14">
    <location>
        <position position="169"/>
    </location>
    <ligand>
        <name>NADP(+)</name>
        <dbReference type="ChEBI" id="CHEBI:58349"/>
    </ligand>
</feature>
<comment type="catalytic activity">
    <reaction evidence="12">
        <text>2,5-diamino-6-hydroxy-4-(5-phosphoribosylamino)-pyrimidine + H2O + H(+) = 5-amino-6-(5-phospho-D-ribosylamino)uracil + NH4(+)</text>
        <dbReference type="Rhea" id="RHEA:21868"/>
        <dbReference type="ChEBI" id="CHEBI:15377"/>
        <dbReference type="ChEBI" id="CHEBI:15378"/>
        <dbReference type="ChEBI" id="CHEBI:28938"/>
        <dbReference type="ChEBI" id="CHEBI:58453"/>
        <dbReference type="ChEBI" id="CHEBI:58614"/>
        <dbReference type="EC" id="3.5.4.26"/>
    </reaction>
</comment>
<dbReference type="InterPro" id="IPR050765">
    <property type="entry name" value="Riboflavin_Biosynth_HTPR"/>
</dbReference>
<dbReference type="CDD" id="cd01284">
    <property type="entry name" value="Riboflavin_deaminase-reductase"/>
    <property type="match status" value="1"/>
</dbReference>
<feature type="binding site" evidence="14">
    <location>
        <position position="197"/>
    </location>
    <ligand>
        <name>NADP(+)</name>
        <dbReference type="ChEBI" id="CHEBI:58349"/>
    </ligand>
</feature>
<feature type="binding site" evidence="14">
    <location>
        <position position="155"/>
    </location>
    <ligand>
        <name>NADP(+)</name>
        <dbReference type="ChEBI" id="CHEBI:58349"/>
    </ligand>
</feature>
<evidence type="ECO:0000256" key="7">
    <source>
        <dbReference type="ARBA" id="ARBA00022723"/>
    </source>
</evidence>
<dbReference type="Gene3D" id="3.40.430.10">
    <property type="entry name" value="Dihydrofolate Reductase, subunit A"/>
    <property type="match status" value="1"/>
</dbReference>
<name>A0A2A5WUU1_9GAMM</name>
<protein>
    <recommendedName>
        <fullName evidence="12">Riboflavin biosynthesis protein RibD</fullName>
    </recommendedName>
    <domain>
        <recommendedName>
            <fullName evidence="12">Diaminohydroxyphosphoribosylaminopyrimidine deaminase</fullName>
            <shortName evidence="12">DRAP deaminase</shortName>
            <ecNumber evidence="12">3.5.4.26</ecNumber>
        </recommendedName>
        <alternativeName>
            <fullName evidence="12">Riboflavin-specific deaminase</fullName>
        </alternativeName>
    </domain>
    <domain>
        <recommendedName>
            <fullName evidence="12">5-amino-6-(5-phosphoribosylamino)uracil reductase</fullName>
            <ecNumber evidence="12">1.1.1.193</ecNumber>
        </recommendedName>
        <alternativeName>
            <fullName evidence="12">HTP reductase</fullName>
        </alternativeName>
    </domain>
</protein>
<feature type="binding site" evidence="15">
    <location>
        <position position="51"/>
    </location>
    <ligand>
        <name>Zn(2+)</name>
        <dbReference type="ChEBI" id="CHEBI:29105"/>
        <note>catalytic</note>
    </ligand>
</feature>
<feature type="active site" description="Proton donor" evidence="13">
    <location>
        <position position="53"/>
    </location>
</feature>
<dbReference type="NCBIfam" id="TIGR00227">
    <property type="entry name" value="ribD_Cterm"/>
    <property type="match status" value="1"/>
</dbReference>
<keyword evidence="7 12" id="KW-0479">Metal-binding</keyword>
<gene>
    <name evidence="17" type="primary">ribD</name>
    <name evidence="17" type="ORF">CNE99_03835</name>
</gene>
<keyword evidence="9 12" id="KW-0521">NADP</keyword>
<keyword evidence="8 12" id="KW-0862">Zinc</keyword>
<dbReference type="InterPro" id="IPR002734">
    <property type="entry name" value="RibDG_C"/>
</dbReference>
<evidence type="ECO:0000256" key="1">
    <source>
        <dbReference type="ARBA" id="ARBA00002151"/>
    </source>
</evidence>
<dbReference type="Pfam" id="PF00383">
    <property type="entry name" value="dCMP_cyt_deam_1"/>
    <property type="match status" value="1"/>
</dbReference>
<evidence type="ECO:0000256" key="14">
    <source>
        <dbReference type="PIRSR" id="PIRSR006769-2"/>
    </source>
</evidence>
<evidence type="ECO:0000313" key="18">
    <source>
        <dbReference type="Proteomes" id="UP000219327"/>
    </source>
</evidence>
<evidence type="ECO:0000256" key="2">
    <source>
        <dbReference type="ARBA" id="ARBA00004882"/>
    </source>
</evidence>
<evidence type="ECO:0000256" key="4">
    <source>
        <dbReference type="ARBA" id="ARBA00005259"/>
    </source>
</evidence>
<evidence type="ECO:0000256" key="10">
    <source>
        <dbReference type="ARBA" id="ARBA00023002"/>
    </source>
</evidence>
<dbReference type="EMBL" id="NTKD01000013">
    <property type="protein sequence ID" value="PDH40305.1"/>
    <property type="molecule type" value="Genomic_DNA"/>
</dbReference>
<keyword evidence="11" id="KW-0511">Multifunctional enzyme</keyword>